<accession>A0A9C9ENH0</accession>
<name>A0A9C9ENH0_UNCW3</name>
<dbReference type="Gene3D" id="3.30.70.1070">
    <property type="entry name" value="Sporulation related repeat"/>
    <property type="match status" value="1"/>
</dbReference>
<dbReference type="InterPro" id="IPR011044">
    <property type="entry name" value="Quino_amine_DH_bsu"/>
</dbReference>
<dbReference type="EMBL" id="DRIG01000095">
    <property type="protein sequence ID" value="HEC79328.1"/>
    <property type="molecule type" value="Genomic_DNA"/>
</dbReference>
<dbReference type="InterPro" id="IPR036680">
    <property type="entry name" value="SPOR-like_sf"/>
</dbReference>
<dbReference type="InterPro" id="IPR007730">
    <property type="entry name" value="SPOR-like_dom"/>
</dbReference>
<sequence>MWSLCIINFLVSLSFSPFIKDSIVYAVDIPTRTFMAQSLNGEIVDHCMDNFLYALTGRYLYKIDPDNLSVCDRIPLPQRFNHLTTNKEKIILISSEEIVLLNKTNFAFEAGIGIERGDYYPLVTSEGSSIVRHGSRIYLAIDSDKKSIIKIFDLSNGRLVKKSTLSRILDYRYDSKENQLTILGFNKKLTIYTLGLKKRKTLNLNFQATGFIKYDGGYLLHNKEGLFFIDESGRLIDFLPLLNQKKEELGKLLFLTEKGILSVDSLTLRPNFILKNSGKLKDILYVDYVNYALGVDDGGRFYLIGLKDRKIEPIMKRKPVVEEIKPVVSVKKSDSLWYFQLGAFNNYDNALKLFNELRQKNIPVFIDSTGLYRIKLGGFIKKDIGIEIIEKLQLNGWFIFQKKLIQYGTSRFYIGSEEYILKNGVITRRKI</sequence>
<gene>
    <name evidence="2" type="ORF">ENI34_09380</name>
</gene>
<dbReference type="GO" id="GO:0042834">
    <property type="term" value="F:peptidoglycan binding"/>
    <property type="evidence" value="ECO:0007669"/>
    <property type="project" value="InterPro"/>
</dbReference>
<dbReference type="SUPFAM" id="SSF110997">
    <property type="entry name" value="Sporulation related repeat"/>
    <property type="match status" value="1"/>
</dbReference>
<dbReference type="SUPFAM" id="SSF50969">
    <property type="entry name" value="YVTN repeat-like/Quinoprotein amine dehydrogenase"/>
    <property type="match status" value="1"/>
</dbReference>
<dbReference type="Proteomes" id="UP000885826">
    <property type="component" value="Unassembled WGS sequence"/>
</dbReference>
<feature type="domain" description="SPOR" evidence="1">
    <location>
        <begin position="335"/>
        <end position="383"/>
    </location>
</feature>
<evidence type="ECO:0000313" key="2">
    <source>
        <dbReference type="EMBL" id="HEC79328.1"/>
    </source>
</evidence>
<reference evidence="2" key="1">
    <citation type="journal article" date="2020" name="mSystems">
        <title>Genome- and Community-Level Interaction Insights into Carbon Utilization and Element Cycling Functions of Hydrothermarchaeota in Hydrothermal Sediment.</title>
        <authorList>
            <person name="Zhou Z."/>
            <person name="Liu Y."/>
            <person name="Xu W."/>
            <person name="Pan J."/>
            <person name="Luo Z.H."/>
            <person name="Li M."/>
        </authorList>
    </citation>
    <scope>NUCLEOTIDE SEQUENCE</scope>
    <source>
        <strain evidence="2">HyVt-388</strain>
    </source>
</reference>
<dbReference type="Pfam" id="PF05036">
    <property type="entry name" value="SPOR"/>
    <property type="match status" value="1"/>
</dbReference>
<proteinExistence type="predicted"/>
<evidence type="ECO:0000259" key="1">
    <source>
        <dbReference type="Pfam" id="PF05036"/>
    </source>
</evidence>
<comment type="caution">
    <text evidence="2">The sequence shown here is derived from an EMBL/GenBank/DDBJ whole genome shotgun (WGS) entry which is preliminary data.</text>
</comment>
<evidence type="ECO:0000313" key="3">
    <source>
        <dbReference type="Proteomes" id="UP000885826"/>
    </source>
</evidence>
<organism evidence="2 3">
    <name type="scientific">candidate division WOR-3 bacterium</name>
    <dbReference type="NCBI Taxonomy" id="2052148"/>
    <lineage>
        <taxon>Bacteria</taxon>
        <taxon>Bacteria division WOR-3</taxon>
    </lineage>
</organism>
<dbReference type="AlphaFoldDB" id="A0A9C9ENH0"/>
<protein>
    <submittedName>
        <fullName evidence="2">SPOR domain-containing protein</fullName>
    </submittedName>
</protein>